<feature type="binding site" evidence="7">
    <location>
        <position position="37"/>
    </location>
    <ligand>
        <name>substrate</name>
    </ligand>
</feature>
<evidence type="ECO:0000256" key="3">
    <source>
        <dbReference type="ARBA" id="ARBA00022741"/>
    </source>
</evidence>
<dbReference type="AlphaFoldDB" id="A0A943YV55"/>
<keyword evidence="2 7" id="KW-0808">Transferase</keyword>
<comment type="similarity">
    <text evidence="7">Belongs to the shikimate kinase family.</text>
</comment>
<feature type="binding site" evidence="7">
    <location>
        <position position="19"/>
    </location>
    <ligand>
        <name>Mg(2+)</name>
        <dbReference type="ChEBI" id="CHEBI:18420"/>
    </ligand>
</feature>
<keyword evidence="7" id="KW-0963">Cytoplasm</keyword>
<dbReference type="PANTHER" id="PTHR21087">
    <property type="entry name" value="SHIKIMATE KINASE"/>
    <property type="match status" value="1"/>
</dbReference>
<evidence type="ECO:0000313" key="9">
    <source>
        <dbReference type="Proteomes" id="UP000727506"/>
    </source>
</evidence>
<reference evidence="8" key="1">
    <citation type="submission" date="2021-02" db="EMBL/GenBank/DDBJ databases">
        <title>Infant gut strain persistence is associated with maternal origin, phylogeny, and functional potential including surface adhesion and iron acquisition.</title>
        <authorList>
            <person name="Lou Y.C."/>
        </authorList>
    </citation>
    <scope>NUCLEOTIDE SEQUENCE</scope>
    <source>
        <strain evidence="8">L2_039_000G1_dasL2_039_000G1_concoct_11</strain>
    </source>
</reference>
<sequence length="175" mass="18942">MGTLTKNVFLVGFMGVGKTTVARRLARDLGVASIDVDAYLHRKYGKDANQLFKQRGEKGLRRLESAALAECASMGPAVISCGEGIVALAANRKAISEKGFAVLLESSMEGSLARVRSLRTRPLLAHGCDTDKLWRERKPLYDEVARVRIDVRGKATAAVAAEVAAVLKKEGVYRP</sequence>
<name>A0A943YV55_9ACTN</name>
<dbReference type="SUPFAM" id="SSF52540">
    <property type="entry name" value="P-loop containing nucleoside triphosphate hydrolases"/>
    <property type="match status" value="1"/>
</dbReference>
<dbReference type="GO" id="GO:0005829">
    <property type="term" value="C:cytosol"/>
    <property type="evidence" value="ECO:0007669"/>
    <property type="project" value="TreeGrafter"/>
</dbReference>
<dbReference type="GO" id="GO:0008652">
    <property type="term" value="P:amino acid biosynthetic process"/>
    <property type="evidence" value="ECO:0007669"/>
    <property type="project" value="UniProtKB-KW"/>
</dbReference>
<feature type="binding site" evidence="7">
    <location>
        <begin position="15"/>
        <end position="20"/>
    </location>
    <ligand>
        <name>ATP</name>
        <dbReference type="ChEBI" id="CHEBI:30616"/>
    </ligand>
</feature>
<comment type="catalytic activity">
    <reaction evidence="7">
        <text>shikimate + ATP = 3-phosphoshikimate + ADP + H(+)</text>
        <dbReference type="Rhea" id="RHEA:13121"/>
        <dbReference type="ChEBI" id="CHEBI:15378"/>
        <dbReference type="ChEBI" id="CHEBI:30616"/>
        <dbReference type="ChEBI" id="CHEBI:36208"/>
        <dbReference type="ChEBI" id="CHEBI:145989"/>
        <dbReference type="ChEBI" id="CHEBI:456216"/>
        <dbReference type="EC" id="2.7.1.71"/>
    </reaction>
</comment>
<gene>
    <name evidence="7" type="primary">aroK</name>
    <name evidence="8" type="ORF">KH142_02655</name>
</gene>
<dbReference type="EMBL" id="JAGZSV010000027">
    <property type="protein sequence ID" value="MBS6940380.1"/>
    <property type="molecule type" value="Genomic_DNA"/>
</dbReference>
<evidence type="ECO:0000256" key="1">
    <source>
        <dbReference type="ARBA" id="ARBA00022605"/>
    </source>
</evidence>
<keyword evidence="1 7" id="KW-0028">Amino-acid biosynthesis</keyword>
<dbReference type="Pfam" id="PF01202">
    <property type="entry name" value="SKI"/>
    <property type="match status" value="1"/>
</dbReference>
<evidence type="ECO:0000313" key="8">
    <source>
        <dbReference type="EMBL" id="MBS6940380.1"/>
    </source>
</evidence>
<proteinExistence type="inferred from homology"/>
<evidence type="ECO:0000256" key="5">
    <source>
        <dbReference type="ARBA" id="ARBA00022840"/>
    </source>
</evidence>
<comment type="subunit">
    <text evidence="7">Monomer.</text>
</comment>
<dbReference type="GO" id="GO:0009073">
    <property type="term" value="P:aromatic amino acid family biosynthetic process"/>
    <property type="evidence" value="ECO:0007669"/>
    <property type="project" value="UniProtKB-KW"/>
</dbReference>
<comment type="caution">
    <text evidence="7">Lacks conserved residue(s) required for the propagation of feature annotation.</text>
</comment>
<dbReference type="EC" id="2.7.1.71" evidence="7"/>
<accession>A0A943YV55</accession>
<keyword evidence="7" id="KW-0479">Metal-binding</keyword>
<keyword evidence="4 7" id="KW-0418">Kinase</keyword>
<dbReference type="Proteomes" id="UP000727506">
    <property type="component" value="Unassembled WGS sequence"/>
</dbReference>
<keyword evidence="5 7" id="KW-0067">ATP-binding</keyword>
<dbReference type="InterPro" id="IPR000623">
    <property type="entry name" value="Shikimate_kinase/TSH1"/>
</dbReference>
<dbReference type="GO" id="GO:0005524">
    <property type="term" value="F:ATP binding"/>
    <property type="evidence" value="ECO:0007669"/>
    <property type="project" value="UniProtKB-UniRule"/>
</dbReference>
<evidence type="ECO:0000256" key="7">
    <source>
        <dbReference type="HAMAP-Rule" id="MF_00109"/>
    </source>
</evidence>
<dbReference type="GO" id="GO:0000287">
    <property type="term" value="F:magnesium ion binding"/>
    <property type="evidence" value="ECO:0007669"/>
    <property type="project" value="UniProtKB-UniRule"/>
</dbReference>
<dbReference type="CDD" id="cd00464">
    <property type="entry name" value="SK"/>
    <property type="match status" value="1"/>
</dbReference>
<feature type="binding site" evidence="7">
    <location>
        <position position="121"/>
    </location>
    <ligand>
        <name>ATP</name>
        <dbReference type="ChEBI" id="CHEBI:30616"/>
    </ligand>
</feature>
<dbReference type="GO" id="GO:0004765">
    <property type="term" value="F:shikimate kinase activity"/>
    <property type="evidence" value="ECO:0007669"/>
    <property type="project" value="UniProtKB-UniRule"/>
</dbReference>
<dbReference type="HAMAP" id="MF_00109">
    <property type="entry name" value="Shikimate_kinase"/>
    <property type="match status" value="1"/>
</dbReference>
<dbReference type="Gene3D" id="3.40.50.300">
    <property type="entry name" value="P-loop containing nucleotide triphosphate hydrolases"/>
    <property type="match status" value="1"/>
</dbReference>
<keyword evidence="6 7" id="KW-0057">Aromatic amino acid biosynthesis</keyword>
<evidence type="ECO:0000256" key="2">
    <source>
        <dbReference type="ARBA" id="ARBA00022679"/>
    </source>
</evidence>
<protein>
    <recommendedName>
        <fullName evidence="7">Shikimate kinase</fullName>
        <shortName evidence="7">SK</shortName>
        <ecNumber evidence="7">2.7.1.71</ecNumber>
    </recommendedName>
</protein>
<evidence type="ECO:0000256" key="6">
    <source>
        <dbReference type="ARBA" id="ARBA00023141"/>
    </source>
</evidence>
<comment type="pathway">
    <text evidence="7">Metabolic intermediate biosynthesis; chorismate biosynthesis; chorismate from D-erythrose 4-phosphate and phosphoenolpyruvate: step 5/7.</text>
</comment>
<keyword evidence="3 7" id="KW-0547">Nucleotide-binding</keyword>
<keyword evidence="7" id="KW-0460">Magnesium</keyword>
<comment type="function">
    <text evidence="7">Catalyzes the specific phosphorylation of the 3-hydroxyl group of shikimic acid using ATP as a cosubstrate.</text>
</comment>
<dbReference type="InterPro" id="IPR027417">
    <property type="entry name" value="P-loop_NTPase"/>
</dbReference>
<organism evidence="8 9">
    <name type="scientific">Slackia piriformis</name>
    <dbReference type="NCBI Taxonomy" id="626934"/>
    <lineage>
        <taxon>Bacteria</taxon>
        <taxon>Bacillati</taxon>
        <taxon>Actinomycetota</taxon>
        <taxon>Coriobacteriia</taxon>
        <taxon>Eggerthellales</taxon>
        <taxon>Eggerthellaceae</taxon>
        <taxon>Slackia</taxon>
    </lineage>
</organism>
<dbReference type="GO" id="GO:0009423">
    <property type="term" value="P:chorismate biosynthetic process"/>
    <property type="evidence" value="ECO:0007669"/>
    <property type="project" value="UniProtKB-UniRule"/>
</dbReference>
<feature type="binding site" evidence="7">
    <location>
        <position position="61"/>
    </location>
    <ligand>
        <name>substrate</name>
    </ligand>
</feature>
<comment type="cofactor">
    <cofactor evidence="7">
        <name>Mg(2+)</name>
        <dbReference type="ChEBI" id="CHEBI:18420"/>
    </cofactor>
    <text evidence="7">Binds 1 Mg(2+) ion per subunit.</text>
</comment>
<evidence type="ECO:0000256" key="4">
    <source>
        <dbReference type="ARBA" id="ARBA00022777"/>
    </source>
</evidence>
<comment type="caution">
    <text evidence="8">The sequence shown here is derived from an EMBL/GenBank/DDBJ whole genome shotgun (WGS) entry which is preliminary data.</text>
</comment>
<comment type="subcellular location">
    <subcellularLocation>
        <location evidence="7">Cytoplasm</location>
    </subcellularLocation>
</comment>
<feature type="binding site" evidence="7">
    <location>
        <position position="137"/>
    </location>
    <ligand>
        <name>substrate</name>
    </ligand>
</feature>
<dbReference type="PRINTS" id="PR01100">
    <property type="entry name" value="SHIKIMTKNASE"/>
</dbReference>
<dbReference type="InterPro" id="IPR031322">
    <property type="entry name" value="Shikimate/glucono_kinase"/>
</dbReference>
<dbReference type="PANTHER" id="PTHR21087:SF16">
    <property type="entry name" value="SHIKIMATE KINASE 1, CHLOROPLASTIC"/>
    <property type="match status" value="1"/>
</dbReference>